<comment type="caution">
    <text evidence="1">The sequence shown here is derived from an EMBL/GenBank/DDBJ whole genome shotgun (WGS) entry which is preliminary data.</text>
</comment>
<dbReference type="EMBL" id="JBHTEK010000001">
    <property type="protein sequence ID" value="MFC7667527.1"/>
    <property type="molecule type" value="Genomic_DNA"/>
</dbReference>
<dbReference type="Proteomes" id="UP001596513">
    <property type="component" value="Unassembled WGS sequence"/>
</dbReference>
<evidence type="ECO:0000313" key="1">
    <source>
        <dbReference type="EMBL" id="MFC7667527.1"/>
    </source>
</evidence>
<reference evidence="2" key="1">
    <citation type="journal article" date="2019" name="Int. J. Syst. Evol. Microbiol.">
        <title>The Global Catalogue of Microorganisms (GCM) 10K type strain sequencing project: providing services to taxonomists for standard genome sequencing and annotation.</title>
        <authorList>
            <consortium name="The Broad Institute Genomics Platform"/>
            <consortium name="The Broad Institute Genome Sequencing Center for Infectious Disease"/>
            <person name="Wu L."/>
            <person name="Ma J."/>
        </authorList>
    </citation>
    <scope>NUCLEOTIDE SEQUENCE [LARGE SCALE GENOMIC DNA]</scope>
    <source>
        <strain evidence="2">JCM 19635</strain>
    </source>
</reference>
<name>A0ABW2U3R9_9BACT</name>
<organism evidence="1 2">
    <name type="scientific">Hymenobacter humi</name>
    <dbReference type="NCBI Taxonomy" id="1411620"/>
    <lineage>
        <taxon>Bacteria</taxon>
        <taxon>Pseudomonadati</taxon>
        <taxon>Bacteroidota</taxon>
        <taxon>Cytophagia</taxon>
        <taxon>Cytophagales</taxon>
        <taxon>Hymenobacteraceae</taxon>
        <taxon>Hymenobacter</taxon>
    </lineage>
</organism>
<dbReference type="RefSeq" id="WP_380202125.1">
    <property type="nucleotide sequence ID" value="NZ_JBHTEK010000001.1"/>
</dbReference>
<gene>
    <name evidence="1" type="ORF">ACFQT0_09110</name>
</gene>
<proteinExistence type="predicted"/>
<keyword evidence="2" id="KW-1185">Reference proteome</keyword>
<evidence type="ECO:0000313" key="2">
    <source>
        <dbReference type="Proteomes" id="UP001596513"/>
    </source>
</evidence>
<protein>
    <submittedName>
        <fullName evidence="1">Uncharacterized protein</fullName>
    </submittedName>
</protein>
<accession>A0ABW2U3R9</accession>
<sequence>MDFTARASGPELMDDLTLATDALRQNLNELETINTWLGAMRPCSTPWPGCAPGFPAAAPCAWPTWAAAAATPCAT</sequence>